<dbReference type="Gene3D" id="3.40.50.1000">
    <property type="entry name" value="HAD superfamily/HAD-like"/>
    <property type="match status" value="1"/>
</dbReference>
<accession>A0A8J4QH20</accession>
<dbReference type="PANTHER" id="PTHR12725">
    <property type="entry name" value="HALOACID DEHALOGENASE-LIKE HYDROLASE"/>
    <property type="match status" value="1"/>
</dbReference>
<dbReference type="NCBIfam" id="TIGR01509">
    <property type="entry name" value="HAD-SF-IA-v3"/>
    <property type="match status" value="1"/>
</dbReference>
<dbReference type="InterPro" id="IPR010237">
    <property type="entry name" value="Pyr-5-nucltdase"/>
</dbReference>
<dbReference type="SFLD" id="SFLDG01132">
    <property type="entry name" value="C1.5.3:_5'-Nucleotidase_Like"/>
    <property type="match status" value="1"/>
</dbReference>
<dbReference type="SUPFAM" id="SSF56784">
    <property type="entry name" value="HAD-like"/>
    <property type="match status" value="1"/>
</dbReference>
<dbReference type="Pfam" id="PF00702">
    <property type="entry name" value="Hydrolase"/>
    <property type="match status" value="1"/>
</dbReference>
<dbReference type="InterPro" id="IPR023214">
    <property type="entry name" value="HAD_sf"/>
</dbReference>
<dbReference type="Gene3D" id="1.10.150.450">
    <property type="match status" value="1"/>
</dbReference>
<dbReference type="InterPro" id="IPR036412">
    <property type="entry name" value="HAD-like_sf"/>
</dbReference>
<dbReference type="SFLD" id="SFLDS00003">
    <property type="entry name" value="Haloacid_Dehalogenase"/>
    <property type="match status" value="1"/>
</dbReference>
<comment type="caution">
    <text evidence="1">The sequence shown here is derived from an EMBL/GenBank/DDBJ whole genome shotgun (WGS) entry which is preliminary data.</text>
</comment>
<protein>
    <submittedName>
        <fullName evidence="1">Uncharacterized protein</fullName>
    </submittedName>
</protein>
<proteinExistence type="predicted"/>
<keyword evidence="2" id="KW-1185">Reference proteome</keyword>
<gene>
    <name evidence="1" type="ORF">CMV_023684</name>
</gene>
<evidence type="ECO:0000313" key="1">
    <source>
        <dbReference type="EMBL" id="KAF3950583.1"/>
    </source>
</evidence>
<dbReference type="Proteomes" id="UP000737018">
    <property type="component" value="Unassembled WGS sequence"/>
</dbReference>
<dbReference type="OrthoDB" id="1065058at2759"/>
<dbReference type="EMBL" id="JRKL02005376">
    <property type="protein sequence ID" value="KAF3950583.1"/>
    <property type="molecule type" value="Genomic_DNA"/>
</dbReference>
<dbReference type="AlphaFoldDB" id="A0A8J4QH20"/>
<dbReference type="NCBIfam" id="TIGR01993">
    <property type="entry name" value="Pyr-5-nucltdase"/>
    <property type="match status" value="1"/>
</dbReference>
<sequence>MQLALSLPLFVINMDYKDQYQLALMPNYECLLFDLDDTLYSLSTGFFTICTKNIEEYMVQKLGIDEKKVQEISPVLYKTYGTTMAGLKAIGHDFDNDDYHSFVHGRLPYDILKRDHVLMNLLLSLPIRKVIFSNSDKAHVTKVLSKLGLEDCFEMIICFETLNPTNKNNVADDNINIELTCQPNGNSGLPKIPIICKPLENAFEQAFKIANINPGKTLFFDDSARNIQTAKRMGLDTVLVGKNHRTNGADYALESIHNIREALPMLWEANNKLEKVSSPRKMAIETSVEA</sequence>
<evidence type="ECO:0000313" key="2">
    <source>
        <dbReference type="Proteomes" id="UP000737018"/>
    </source>
</evidence>
<name>A0A8J4QH20_9ROSI</name>
<dbReference type="InterPro" id="IPR006439">
    <property type="entry name" value="HAD-SF_hydro_IA"/>
</dbReference>
<organism evidence="1 2">
    <name type="scientific">Castanea mollissima</name>
    <name type="common">Chinese chestnut</name>
    <dbReference type="NCBI Taxonomy" id="60419"/>
    <lineage>
        <taxon>Eukaryota</taxon>
        <taxon>Viridiplantae</taxon>
        <taxon>Streptophyta</taxon>
        <taxon>Embryophyta</taxon>
        <taxon>Tracheophyta</taxon>
        <taxon>Spermatophyta</taxon>
        <taxon>Magnoliopsida</taxon>
        <taxon>eudicotyledons</taxon>
        <taxon>Gunneridae</taxon>
        <taxon>Pentapetalae</taxon>
        <taxon>rosids</taxon>
        <taxon>fabids</taxon>
        <taxon>Fagales</taxon>
        <taxon>Fagaceae</taxon>
        <taxon>Castanea</taxon>
    </lineage>
</organism>
<reference evidence="1" key="1">
    <citation type="submission" date="2020-03" db="EMBL/GenBank/DDBJ databases">
        <title>Castanea mollissima Vanexum genome sequencing.</title>
        <authorList>
            <person name="Staton M."/>
        </authorList>
    </citation>
    <scope>NUCLEOTIDE SEQUENCE</scope>
    <source>
        <tissue evidence="1">Leaf</tissue>
    </source>
</reference>
<dbReference type="SFLD" id="SFLDG01129">
    <property type="entry name" value="C1.5:_HAD__Beta-PGM__Phosphata"/>
    <property type="match status" value="1"/>
</dbReference>
<dbReference type="PANTHER" id="PTHR12725:SF111">
    <property type="entry name" value="PUTATIVE-RELATED"/>
    <property type="match status" value="1"/>
</dbReference>